<dbReference type="HAMAP" id="MF_00121">
    <property type="entry name" value="GatB"/>
    <property type="match status" value="1"/>
</dbReference>
<dbReference type="EC" id="6.3.5.-" evidence="11"/>
<dbReference type="InterPro" id="IPR014746">
    <property type="entry name" value="Gln_synth/guanido_kin_cat_dom"/>
</dbReference>
<keyword evidence="6 11" id="KW-0067">ATP-binding</keyword>
<protein>
    <recommendedName>
        <fullName evidence="3 11">Aspartyl/glutamyl-tRNA(Asn/Gln) amidotransferase subunit B</fullName>
        <shortName evidence="11">Asp/Glu-ADT subunit B</shortName>
        <ecNumber evidence="11">6.3.5.-</ecNumber>
    </recommendedName>
</protein>
<evidence type="ECO:0000259" key="12">
    <source>
        <dbReference type="SMART" id="SM00845"/>
    </source>
</evidence>
<keyword evidence="5 11" id="KW-0547">Nucleotide-binding</keyword>
<evidence type="ECO:0000256" key="9">
    <source>
        <dbReference type="ARBA" id="ARBA00047380"/>
    </source>
</evidence>
<evidence type="ECO:0000313" key="13">
    <source>
        <dbReference type="EMBL" id="PRQ09629.1"/>
    </source>
</evidence>
<dbReference type="PROSITE" id="PS01234">
    <property type="entry name" value="GATB"/>
    <property type="match status" value="1"/>
</dbReference>
<dbReference type="AlphaFoldDB" id="A0A2S9YX42"/>
<dbReference type="InterPro" id="IPR017958">
    <property type="entry name" value="Gln-tRNA_amidoTrfase_suB_CS"/>
</dbReference>
<dbReference type="GO" id="GO:0016740">
    <property type="term" value="F:transferase activity"/>
    <property type="evidence" value="ECO:0007669"/>
    <property type="project" value="UniProtKB-KW"/>
</dbReference>
<evidence type="ECO:0000256" key="7">
    <source>
        <dbReference type="ARBA" id="ARBA00022917"/>
    </source>
</evidence>
<dbReference type="OrthoDB" id="9804078at2"/>
<dbReference type="InterPro" id="IPR004413">
    <property type="entry name" value="GatB"/>
</dbReference>
<evidence type="ECO:0000256" key="10">
    <source>
        <dbReference type="ARBA" id="ARBA00047913"/>
    </source>
</evidence>
<evidence type="ECO:0000256" key="4">
    <source>
        <dbReference type="ARBA" id="ARBA00022598"/>
    </source>
</evidence>
<accession>A0A2S9YX42</accession>
<dbReference type="NCBIfam" id="TIGR00133">
    <property type="entry name" value="gatB"/>
    <property type="match status" value="1"/>
</dbReference>
<dbReference type="InterPro" id="IPR006075">
    <property type="entry name" value="Asn/Gln-tRNA_Trfase_suB/E_cat"/>
</dbReference>
<dbReference type="SUPFAM" id="SSF89095">
    <property type="entry name" value="GatB/YqeY motif"/>
    <property type="match status" value="1"/>
</dbReference>
<reference evidence="13 14" key="1">
    <citation type="submission" date="2018-03" db="EMBL/GenBank/DDBJ databases">
        <title>Draft Genome Sequences of the Obligatory Marine Myxobacteria Enhygromyxa salina SWB007.</title>
        <authorList>
            <person name="Poehlein A."/>
            <person name="Moghaddam J.A."/>
            <person name="Harms H."/>
            <person name="Alanjari M."/>
            <person name="Koenig G.M."/>
            <person name="Daniel R."/>
            <person name="Schaeberle T.F."/>
        </authorList>
    </citation>
    <scope>NUCLEOTIDE SEQUENCE [LARGE SCALE GENOMIC DNA]</scope>
    <source>
        <strain evidence="13 14">SWB007</strain>
    </source>
</reference>
<gene>
    <name evidence="11 13" type="primary">gatB</name>
    <name evidence="13" type="ORF">ENSA7_06900</name>
</gene>
<proteinExistence type="inferred from homology"/>
<comment type="function">
    <text evidence="8 11">Allows the formation of correctly charged Asn-tRNA(Asn) or Gln-tRNA(Gln) through the transamidation of misacylated Asp-tRNA(Asn) or Glu-tRNA(Gln) in organisms which lack either or both of asparaginyl-tRNA or glutaminyl-tRNA synthetases. The reaction takes place in the presence of glutamine and ATP through an activated phospho-Asp-tRNA(Asn) or phospho-Glu-tRNA(Gln).</text>
</comment>
<dbReference type="GO" id="GO:0050566">
    <property type="term" value="F:asparaginyl-tRNA synthase (glutamine-hydrolyzing) activity"/>
    <property type="evidence" value="ECO:0007669"/>
    <property type="project" value="RHEA"/>
</dbReference>
<dbReference type="NCBIfam" id="NF004014">
    <property type="entry name" value="PRK05477.1-4"/>
    <property type="match status" value="1"/>
</dbReference>
<dbReference type="InterPro" id="IPR023168">
    <property type="entry name" value="GatB_Yqey_C_2"/>
</dbReference>
<dbReference type="GO" id="GO:0006412">
    <property type="term" value="P:translation"/>
    <property type="evidence" value="ECO:0007669"/>
    <property type="project" value="UniProtKB-UniRule"/>
</dbReference>
<evidence type="ECO:0000313" key="14">
    <source>
        <dbReference type="Proteomes" id="UP000238823"/>
    </source>
</evidence>
<dbReference type="InterPro" id="IPR017959">
    <property type="entry name" value="Asn/Gln-tRNA_amidoTrfase_suB/E"/>
</dbReference>
<evidence type="ECO:0000256" key="11">
    <source>
        <dbReference type="HAMAP-Rule" id="MF_00121"/>
    </source>
</evidence>
<dbReference type="PANTHER" id="PTHR11659">
    <property type="entry name" value="GLUTAMYL-TRNA GLN AMIDOTRANSFERASE SUBUNIT B MITOCHONDRIAL AND PROKARYOTIC PET112-RELATED"/>
    <property type="match status" value="1"/>
</dbReference>
<keyword evidence="4 11" id="KW-0436">Ligase</keyword>
<dbReference type="InterPro" id="IPR003789">
    <property type="entry name" value="Asn/Gln_tRNA_amidoTrase-B-like"/>
</dbReference>
<dbReference type="RefSeq" id="WP_106087766.1">
    <property type="nucleotide sequence ID" value="NZ_PVNL01000015.1"/>
</dbReference>
<evidence type="ECO:0000256" key="2">
    <source>
        <dbReference type="ARBA" id="ARBA00011123"/>
    </source>
</evidence>
<evidence type="ECO:0000256" key="5">
    <source>
        <dbReference type="ARBA" id="ARBA00022741"/>
    </source>
</evidence>
<dbReference type="Gene3D" id="1.10.10.410">
    <property type="match status" value="1"/>
</dbReference>
<keyword evidence="7 11" id="KW-0648">Protein biosynthesis</keyword>
<dbReference type="GO" id="GO:0050567">
    <property type="term" value="F:glutaminyl-tRNA synthase (glutamine-hydrolyzing) activity"/>
    <property type="evidence" value="ECO:0007669"/>
    <property type="project" value="UniProtKB-UniRule"/>
</dbReference>
<evidence type="ECO:0000256" key="6">
    <source>
        <dbReference type="ARBA" id="ARBA00022840"/>
    </source>
</evidence>
<dbReference type="Proteomes" id="UP000238823">
    <property type="component" value="Unassembled WGS sequence"/>
</dbReference>
<sequence length="512" mass="55361">MPMSDYEVVIGLEVHCQLATATKMFSGCGYAVGAEPNSQIDAYTLGLPGTLPVPNRAAVDHALRLALAVGCEIPPLSRWARKHYFYPDLPKGYQITQADQPYALGGAIEIPDHARPDDPLATTRVPLLRIHMEEDAGKNTHADEHSLIDYNRAGVPLVEIVSLPALRSAAEAADYVRELRTIVRYLGISAANMEEGTLRCDANVSLRPVGATELGTRCEIKNLNSFKFIEAAINAEIRRQVDLLDAGEAVIQSTMSYDPGRDQTKVMRTKEAAADYRYFPEPDMPPLAIDAAWITAAKASLPALPWARRRALVEFGLSAYDAGVLTADHELANYFDIALAACAELRGQPAASLAKTVCNWVTGELLKLLKADDSDDTDSTSGRSLAACPVSPAALAELIGQIEAGTISGRAGKEVLAKLFAEPGRSPTQIIERDGYRQVSDQAAITAMVREIVQAHPQQLEQLLAGKDKVRGFFVGQVMRVSNGQANPQVVQQALETVLEQLARADDKPDPS</sequence>
<dbReference type="InterPro" id="IPR018027">
    <property type="entry name" value="Asn/Gln_amidotransferase"/>
</dbReference>
<dbReference type="NCBIfam" id="NF004012">
    <property type="entry name" value="PRK05477.1-2"/>
    <property type="match status" value="1"/>
</dbReference>
<comment type="catalytic activity">
    <reaction evidence="10 11">
        <text>L-glutamyl-tRNA(Gln) + L-glutamine + ATP + H2O = L-glutaminyl-tRNA(Gln) + L-glutamate + ADP + phosphate + H(+)</text>
        <dbReference type="Rhea" id="RHEA:17521"/>
        <dbReference type="Rhea" id="RHEA-COMP:9681"/>
        <dbReference type="Rhea" id="RHEA-COMP:9684"/>
        <dbReference type="ChEBI" id="CHEBI:15377"/>
        <dbReference type="ChEBI" id="CHEBI:15378"/>
        <dbReference type="ChEBI" id="CHEBI:29985"/>
        <dbReference type="ChEBI" id="CHEBI:30616"/>
        <dbReference type="ChEBI" id="CHEBI:43474"/>
        <dbReference type="ChEBI" id="CHEBI:58359"/>
        <dbReference type="ChEBI" id="CHEBI:78520"/>
        <dbReference type="ChEBI" id="CHEBI:78521"/>
        <dbReference type="ChEBI" id="CHEBI:456216"/>
    </reaction>
</comment>
<dbReference type="SUPFAM" id="SSF55931">
    <property type="entry name" value="Glutamine synthetase/guanido kinase"/>
    <property type="match status" value="1"/>
</dbReference>
<comment type="similarity">
    <text evidence="1 11">Belongs to the GatB/GatE family. GatB subfamily.</text>
</comment>
<name>A0A2S9YX42_9BACT</name>
<organism evidence="13 14">
    <name type="scientific">Enhygromyxa salina</name>
    <dbReference type="NCBI Taxonomy" id="215803"/>
    <lineage>
        <taxon>Bacteria</taxon>
        <taxon>Pseudomonadati</taxon>
        <taxon>Myxococcota</taxon>
        <taxon>Polyangia</taxon>
        <taxon>Nannocystales</taxon>
        <taxon>Nannocystaceae</taxon>
        <taxon>Enhygromyxa</taxon>
    </lineage>
</organism>
<dbReference type="Pfam" id="PF02934">
    <property type="entry name" value="GatB_N"/>
    <property type="match status" value="1"/>
</dbReference>
<dbReference type="FunFam" id="1.10.10.410:FF:000001">
    <property type="entry name" value="Aspartyl/glutamyl-tRNA(Asn/Gln) amidotransferase subunit B"/>
    <property type="match status" value="1"/>
</dbReference>
<keyword evidence="13" id="KW-0808">Transferase</keyword>
<feature type="domain" description="Asn/Gln amidotransferase" evidence="12">
    <location>
        <begin position="333"/>
        <end position="499"/>
    </location>
</feature>
<dbReference type="SMART" id="SM00845">
    <property type="entry name" value="GatB_Yqey"/>
    <property type="match status" value="1"/>
</dbReference>
<dbReference type="GO" id="GO:0005524">
    <property type="term" value="F:ATP binding"/>
    <property type="evidence" value="ECO:0007669"/>
    <property type="project" value="UniProtKB-KW"/>
</dbReference>
<comment type="subunit">
    <text evidence="2 11">Heterotrimer of A, B and C subunits.</text>
</comment>
<evidence type="ECO:0000256" key="8">
    <source>
        <dbReference type="ARBA" id="ARBA00024799"/>
    </source>
</evidence>
<evidence type="ECO:0000256" key="1">
    <source>
        <dbReference type="ARBA" id="ARBA00005306"/>
    </source>
</evidence>
<comment type="caution">
    <text evidence="13">The sequence shown here is derived from an EMBL/GenBank/DDBJ whole genome shotgun (WGS) entry which is preliminary data.</text>
</comment>
<dbReference type="EMBL" id="PVNL01000015">
    <property type="protein sequence ID" value="PRQ09629.1"/>
    <property type="molecule type" value="Genomic_DNA"/>
</dbReference>
<evidence type="ECO:0000256" key="3">
    <source>
        <dbReference type="ARBA" id="ARBA00016923"/>
    </source>
</evidence>
<dbReference type="Pfam" id="PF02637">
    <property type="entry name" value="GatB_Yqey"/>
    <property type="match status" value="1"/>
</dbReference>
<comment type="catalytic activity">
    <reaction evidence="9 11">
        <text>L-aspartyl-tRNA(Asn) + L-glutamine + ATP + H2O = L-asparaginyl-tRNA(Asn) + L-glutamate + ADP + phosphate + 2 H(+)</text>
        <dbReference type="Rhea" id="RHEA:14513"/>
        <dbReference type="Rhea" id="RHEA-COMP:9674"/>
        <dbReference type="Rhea" id="RHEA-COMP:9677"/>
        <dbReference type="ChEBI" id="CHEBI:15377"/>
        <dbReference type="ChEBI" id="CHEBI:15378"/>
        <dbReference type="ChEBI" id="CHEBI:29985"/>
        <dbReference type="ChEBI" id="CHEBI:30616"/>
        <dbReference type="ChEBI" id="CHEBI:43474"/>
        <dbReference type="ChEBI" id="CHEBI:58359"/>
        <dbReference type="ChEBI" id="CHEBI:78515"/>
        <dbReference type="ChEBI" id="CHEBI:78516"/>
        <dbReference type="ChEBI" id="CHEBI:456216"/>
    </reaction>
</comment>